<sequence length="104" mass="11214">MKTQNIDESLAEASSEIKNIGGLVVGGLIQRRGVSRTKKVGGSKRLDSPMNSATYLGKGKAFELAEIATIECADTLIFLNKLSGTQIRNLAKITGCRVYFYESA</sequence>
<accession>A0A9X2ES60</accession>
<dbReference type="EMBL" id="JALBWM010000197">
    <property type="protein sequence ID" value="MCO1336790.1"/>
    <property type="molecule type" value="Genomic_DNA"/>
</dbReference>
<dbReference type="InterPro" id="IPR042108">
    <property type="entry name" value="GTPase_HflX_N_sf"/>
</dbReference>
<dbReference type="AlphaFoldDB" id="A0A9X2ES60"/>
<feature type="domain" description="GTPase HflX N-terminal" evidence="1">
    <location>
        <begin position="50"/>
        <end position="99"/>
    </location>
</feature>
<reference evidence="2" key="1">
    <citation type="journal article" date="2022" name="Arch. Microbiol.">
        <title>Microbulbifer okhotskensis sp. nov., isolated from a deep bottom sediment of the Okhotsk Sea.</title>
        <authorList>
            <person name="Romanenko L."/>
            <person name="Kurilenko V."/>
            <person name="Otstavnykh N."/>
            <person name="Velansky P."/>
            <person name="Isaeva M."/>
            <person name="Mikhailov V."/>
        </authorList>
    </citation>
    <scope>NUCLEOTIDE SEQUENCE</scope>
    <source>
        <strain evidence="2">OS29</strain>
    </source>
</reference>
<keyword evidence="3" id="KW-1185">Reference proteome</keyword>
<dbReference type="Gene3D" id="3.40.50.11060">
    <property type="entry name" value="GTPase HflX, N-terminal domain"/>
    <property type="match status" value="1"/>
</dbReference>
<evidence type="ECO:0000259" key="1">
    <source>
        <dbReference type="Pfam" id="PF13167"/>
    </source>
</evidence>
<dbReference type="RefSeq" id="WP_252472718.1">
    <property type="nucleotide sequence ID" value="NZ_JALBWM010000197.1"/>
</dbReference>
<proteinExistence type="predicted"/>
<dbReference type="Pfam" id="PF13167">
    <property type="entry name" value="GTP-bdg_N"/>
    <property type="match status" value="1"/>
</dbReference>
<name>A0A9X2ES60_9GAMM</name>
<dbReference type="Proteomes" id="UP001139028">
    <property type="component" value="Unassembled WGS sequence"/>
</dbReference>
<evidence type="ECO:0000313" key="2">
    <source>
        <dbReference type="EMBL" id="MCO1336790.1"/>
    </source>
</evidence>
<dbReference type="InterPro" id="IPR025121">
    <property type="entry name" value="GTPase_HflX_N"/>
</dbReference>
<organism evidence="2 3">
    <name type="scientific">Microbulbifer okhotskensis</name>
    <dbReference type="NCBI Taxonomy" id="2926617"/>
    <lineage>
        <taxon>Bacteria</taxon>
        <taxon>Pseudomonadati</taxon>
        <taxon>Pseudomonadota</taxon>
        <taxon>Gammaproteobacteria</taxon>
        <taxon>Cellvibrionales</taxon>
        <taxon>Microbulbiferaceae</taxon>
        <taxon>Microbulbifer</taxon>
    </lineage>
</organism>
<comment type="caution">
    <text evidence="2">The sequence shown here is derived from an EMBL/GenBank/DDBJ whole genome shotgun (WGS) entry which is preliminary data.</text>
</comment>
<gene>
    <name evidence="2" type="ORF">MO867_20905</name>
</gene>
<evidence type="ECO:0000313" key="3">
    <source>
        <dbReference type="Proteomes" id="UP001139028"/>
    </source>
</evidence>
<protein>
    <recommendedName>
        <fullName evidence="1">GTPase HflX N-terminal domain-containing protein</fullName>
    </recommendedName>
</protein>